<sequence>MEKTVYVSSRTPLHDFQLNDLVWGSRKLLRIRPKSTSNWTPVSPVSPVSKPCIKVKAKECKRKSGESLKFKVKVNPVSKVEKVLERMRERRVRRKEGLFSFTLRKEEIEQDFVRVTGRVPERKIKVKKVFTSADDEKEYIDYQKYLKEIVPGNWLSGIFCV</sequence>
<proteinExistence type="predicted"/>
<name>A0AAD8MHE5_9APIA</name>
<keyword evidence="2" id="KW-1185">Reference proteome</keyword>
<comment type="caution">
    <text evidence="1">The sequence shown here is derived from an EMBL/GenBank/DDBJ whole genome shotgun (WGS) entry which is preliminary data.</text>
</comment>
<evidence type="ECO:0000313" key="2">
    <source>
        <dbReference type="Proteomes" id="UP001237642"/>
    </source>
</evidence>
<organism evidence="1 2">
    <name type="scientific">Heracleum sosnowskyi</name>
    <dbReference type="NCBI Taxonomy" id="360622"/>
    <lineage>
        <taxon>Eukaryota</taxon>
        <taxon>Viridiplantae</taxon>
        <taxon>Streptophyta</taxon>
        <taxon>Embryophyta</taxon>
        <taxon>Tracheophyta</taxon>
        <taxon>Spermatophyta</taxon>
        <taxon>Magnoliopsida</taxon>
        <taxon>eudicotyledons</taxon>
        <taxon>Gunneridae</taxon>
        <taxon>Pentapetalae</taxon>
        <taxon>asterids</taxon>
        <taxon>campanulids</taxon>
        <taxon>Apiales</taxon>
        <taxon>Apiaceae</taxon>
        <taxon>Apioideae</taxon>
        <taxon>apioid superclade</taxon>
        <taxon>Tordylieae</taxon>
        <taxon>Tordyliinae</taxon>
        <taxon>Heracleum</taxon>
    </lineage>
</organism>
<protein>
    <submittedName>
        <fullName evidence="1">Uncharacterized protein</fullName>
    </submittedName>
</protein>
<evidence type="ECO:0000313" key="1">
    <source>
        <dbReference type="EMBL" id="KAK1372048.1"/>
    </source>
</evidence>
<dbReference type="AlphaFoldDB" id="A0AAD8MHE5"/>
<reference evidence="1" key="2">
    <citation type="submission" date="2023-05" db="EMBL/GenBank/DDBJ databases">
        <authorList>
            <person name="Schelkunov M.I."/>
        </authorList>
    </citation>
    <scope>NUCLEOTIDE SEQUENCE</scope>
    <source>
        <strain evidence="1">Hsosn_3</strain>
        <tissue evidence="1">Leaf</tissue>
    </source>
</reference>
<dbReference type="EMBL" id="JAUIZM010000008">
    <property type="protein sequence ID" value="KAK1372048.1"/>
    <property type="molecule type" value="Genomic_DNA"/>
</dbReference>
<gene>
    <name evidence="1" type="ORF">POM88_038140</name>
</gene>
<reference evidence="1" key="1">
    <citation type="submission" date="2023-02" db="EMBL/GenBank/DDBJ databases">
        <title>Genome of toxic invasive species Heracleum sosnowskyi carries increased number of genes despite the absence of recent whole-genome duplications.</title>
        <authorList>
            <person name="Schelkunov M."/>
            <person name="Shtratnikova V."/>
            <person name="Makarenko M."/>
            <person name="Klepikova A."/>
            <person name="Omelchenko D."/>
            <person name="Novikova G."/>
            <person name="Obukhova E."/>
            <person name="Bogdanov V."/>
            <person name="Penin A."/>
            <person name="Logacheva M."/>
        </authorList>
    </citation>
    <scope>NUCLEOTIDE SEQUENCE</scope>
    <source>
        <strain evidence="1">Hsosn_3</strain>
        <tissue evidence="1">Leaf</tissue>
    </source>
</reference>
<dbReference type="Proteomes" id="UP001237642">
    <property type="component" value="Unassembled WGS sequence"/>
</dbReference>
<accession>A0AAD8MHE5</accession>